<dbReference type="InterPro" id="IPR028098">
    <property type="entry name" value="Glyco_trans_4-like_N"/>
</dbReference>
<feature type="domain" description="Glycosyl transferase family 1" evidence="3">
    <location>
        <begin position="188"/>
        <end position="312"/>
    </location>
</feature>
<dbReference type="CDD" id="cd03802">
    <property type="entry name" value="GT4_AviGT4-like"/>
    <property type="match status" value="1"/>
</dbReference>
<evidence type="ECO:0000313" key="5">
    <source>
        <dbReference type="EMBL" id="RKR88205.1"/>
    </source>
</evidence>
<dbReference type="SUPFAM" id="SSF53756">
    <property type="entry name" value="UDP-Glycosyltransferase/glycogen phosphorylase"/>
    <property type="match status" value="1"/>
</dbReference>
<feature type="domain" description="Glycosyltransferase subfamily 4-like N-terminal" evidence="4">
    <location>
        <begin position="32"/>
        <end position="131"/>
    </location>
</feature>
<evidence type="ECO:0000259" key="4">
    <source>
        <dbReference type="Pfam" id="PF13439"/>
    </source>
</evidence>
<evidence type="ECO:0000256" key="2">
    <source>
        <dbReference type="ARBA" id="ARBA00022679"/>
    </source>
</evidence>
<gene>
    <name evidence="5" type="ORF">BDK92_2513</name>
</gene>
<dbReference type="PANTHER" id="PTHR12526:SF595">
    <property type="entry name" value="BLL5217 PROTEIN"/>
    <property type="match status" value="1"/>
</dbReference>
<protein>
    <submittedName>
        <fullName evidence="5">Glycosyltransferase involved in cell wall biosynthesis</fullName>
    </submittedName>
</protein>
<dbReference type="GO" id="GO:0016757">
    <property type="term" value="F:glycosyltransferase activity"/>
    <property type="evidence" value="ECO:0007669"/>
    <property type="project" value="UniProtKB-KW"/>
</dbReference>
<keyword evidence="2 5" id="KW-0808">Transferase</keyword>
<comment type="caution">
    <text evidence="5">The sequence shown here is derived from an EMBL/GenBank/DDBJ whole genome shotgun (WGS) entry which is preliminary data.</text>
</comment>
<reference evidence="5 6" key="1">
    <citation type="submission" date="2018-10" db="EMBL/GenBank/DDBJ databases">
        <title>Sequencing the genomes of 1000 actinobacteria strains.</title>
        <authorList>
            <person name="Klenk H.-P."/>
        </authorList>
    </citation>
    <scope>NUCLEOTIDE SEQUENCE [LARGE SCALE GENOMIC DNA]</scope>
    <source>
        <strain evidence="5 6">DSM 45175</strain>
    </source>
</reference>
<dbReference type="Proteomes" id="UP000277671">
    <property type="component" value="Unassembled WGS sequence"/>
</dbReference>
<name>A0A495JHF4_9ACTN</name>
<evidence type="ECO:0000259" key="3">
    <source>
        <dbReference type="Pfam" id="PF00534"/>
    </source>
</evidence>
<dbReference type="PANTHER" id="PTHR12526">
    <property type="entry name" value="GLYCOSYLTRANSFERASE"/>
    <property type="match status" value="1"/>
</dbReference>
<dbReference type="Pfam" id="PF13439">
    <property type="entry name" value="Glyco_transf_4"/>
    <property type="match status" value="1"/>
</dbReference>
<keyword evidence="6" id="KW-1185">Reference proteome</keyword>
<dbReference type="AlphaFoldDB" id="A0A495JHF4"/>
<evidence type="ECO:0000256" key="1">
    <source>
        <dbReference type="ARBA" id="ARBA00022676"/>
    </source>
</evidence>
<dbReference type="InterPro" id="IPR001296">
    <property type="entry name" value="Glyco_trans_1"/>
</dbReference>
<dbReference type="Gene3D" id="3.40.50.2000">
    <property type="entry name" value="Glycogen Phosphorylase B"/>
    <property type="match status" value="2"/>
</dbReference>
<keyword evidence="1" id="KW-0328">Glycosyltransferase</keyword>
<sequence>MNHMPIDRFDRTAPLRIAMVVPPWYELPPAGYGGVEQVCAALVDALAARGHEVTLFGAGTGSGTAARFVGTMPELQHERLGQSLPELAHLARVDQMINPDVFDVVHDHTTIGPFVAPRRSVPTVATVHNRPTGELGDILADIDRSVGLVAISHAQRRLRPHLPWVATVHNGMALDDVPHKTSAGTGPVLWLARFSPDKGPDLAVRACRAAGLSLVLAGKCDEPEEQRYLAEVIEPLQGPDLTVLRNPDRATCFELMLSARCLIMPIRWEEPFGMVMVEAMATGTPVVALDRGAVPELIRPGETGVVCVDPDDLPQALRDAGGLDPAACVAHVRNSFSAELMAEGYERVYRRWAATAPRPTSSALTPTGAW</sequence>
<evidence type="ECO:0000313" key="6">
    <source>
        <dbReference type="Proteomes" id="UP000277671"/>
    </source>
</evidence>
<dbReference type="EMBL" id="RBKT01000001">
    <property type="protein sequence ID" value="RKR88205.1"/>
    <property type="molecule type" value="Genomic_DNA"/>
</dbReference>
<accession>A0A495JHF4</accession>
<proteinExistence type="predicted"/>
<organism evidence="5 6">
    <name type="scientific">Micromonospora pisi</name>
    <dbReference type="NCBI Taxonomy" id="589240"/>
    <lineage>
        <taxon>Bacteria</taxon>
        <taxon>Bacillati</taxon>
        <taxon>Actinomycetota</taxon>
        <taxon>Actinomycetes</taxon>
        <taxon>Micromonosporales</taxon>
        <taxon>Micromonosporaceae</taxon>
        <taxon>Micromonospora</taxon>
    </lineage>
</organism>
<dbReference type="Pfam" id="PF00534">
    <property type="entry name" value="Glycos_transf_1"/>
    <property type="match status" value="1"/>
</dbReference>